<dbReference type="AlphaFoldDB" id="A0AA35ZRT4"/>
<evidence type="ECO:0000313" key="1">
    <source>
        <dbReference type="EMBL" id="CAI9297713.1"/>
    </source>
</evidence>
<dbReference type="SUPFAM" id="SSF53300">
    <property type="entry name" value="vWA-like"/>
    <property type="match status" value="1"/>
</dbReference>
<keyword evidence="2" id="KW-1185">Reference proteome</keyword>
<reference evidence="1" key="1">
    <citation type="submission" date="2023-04" db="EMBL/GenBank/DDBJ databases">
        <authorList>
            <person name="Vijverberg K."/>
            <person name="Xiong W."/>
            <person name="Schranz E."/>
        </authorList>
    </citation>
    <scope>NUCLEOTIDE SEQUENCE</scope>
</reference>
<dbReference type="InterPro" id="IPR036465">
    <property type="entry name" value="vWFA_dom_sf"/>
</dbReference>
<accession>A0AA35ZRT4</accession>
<name>A0AA35ZRT4_LACSI</name>
<dbReference type="Gene3D" id="3.40.50.410">
    <property type="entry name" value="von Willebrand factor, type A domain"/>
    <property type="match status" value="1"/>
</dbReference>
<evidence type="ECO:0000313" key="2">
    <source>
        <dbReference type="Proteomes" id="UP001177003"/>
    </source>
</evidence>
<dbReference type="EMBL" id="OX465084">
    <property type="protein sequence ID" value="CAI9297713.1"/>
    <property type="molecule type" value="Genomic_DNA"/>
</dbReference>
<organism evidence="1 2">
    <name type="scientific">Lactuca saligna</name>
    <name type="common">Willowleaf lettuce</name>
    <dbReference type="NCBI Taxonomy" id="75948"/>
    <lineage>
        <taxon>Eukaryota</taxon>
        <taxon>Viridiplantae</taxon>
        <taxon>Streptophyta</taxon>
        <taxon>Embryophyta</taxon>
        <taxon>Tracheophyta</taxon>
        <taxon>Spermatophyta</taxon>
        <taxon>Magnoliopsida</taxon>
        <taxon>eudicotyledons</taxon>
        <taxon>Gunneridae</taxon>
        <taxon>Pentapetalae</taxon>
        <taxon>asterids</taxon>
        <taxon>campanulids</taxon>
        <taxon>Asterales</taxon>
        <taxon>Asteraceae</taxon>
        <taxon>Cichorioideae</taxon>
        <taxon>Cichorieae</taxon>
        <taxon>Lactucinae</taxon>
        <taxon>Lactuca</taxon>
    </lineage>
</organism>
<protein>
    <submittedName>
        <fullName evidence="1">Uncharacterized protein</fullName>
    </submittedName>
</protein>
<sequence length="166" mass="18733">MQTEVGYRSWRSSSAEGGIAGRKGCVGDLFSFLVRSVSTHERGERTSVLCLCLLEKRNLVGSSHKGGSMVLVDRCFFFSGELCQQGNSWVFVSCVLDWERMHMCVDDSTGFPENAMVGLIVFYSMVRVYDLGFTECVRVVVLHGERNPSSSQVLKRLTLMWRRKKT</sequence>
<proteinExistence type="predicted"/>
<gene>
    <name evidence="1" type="ORF">LSALG_LOCUS36506</name>
</gene>
<dbReference type="Proteomes" id="UP001177003">
    <property type="component" value="Chromosome 8"/>
</dbReference>